<feature type="signal peptide" evidence="1">
    <location>
        <begin position="1"/>
        <end position="24"/>
    </location>
</feature>
<accession>A0A840SE44</accession>
<evidence type="ECO:0000313" key="4">
    <source>
        <dbReference type="EMBL" id="QOS41078.1"/>
    </source>
</evidence>
<sequence>MVSTRNKLLSVILVLICLTVSIHAEQIPDKEYTIDCSLWHLFNMHESIVDENRYYYLVDPETCSLKVIENQSCILTVMDKEKQLSYDITSSVFADIYQVYDSYFVAKKNENGVFIVFNGGGNKVFLYTFDFKKMVVEEKCLGYVSFIFEDFLNEAPYKFKINYNFLINYFFNNSLPQDMEVKSFHKYNPFSGAEVAYLYPCVLLRNGNIYIDYKIKNDYCFQNIPEEKTLKNYYDRSIKFIENIKYQAKSYLIEKNREYKAQNMEKFNDYAWCPTLPYTEEEILIESEDSIIDALYIGNGYYRSDRKELYLQNSRAKEIEIECVESGMKQRVTLADTGFLQLVPLVNVNSHKLKIKILSVYEGEKYSDLCINCILPVRRWTFEENPDYRP</sequence>
<dbReference type="EMBL" id="CP031517">
    <property type="protein sequence ID" value="QOS41078.1"/>
    <property type="molecule type" value="Genomic_DNA"/>
</dbReference>
<feature type="domain" description="NAD glycohydrolase translocation F5/8 type C" evidence="2">
    <location>
        <begin position="245"/>
        <end position="373"/>
    </location>
</feature>
<dbReference type="KEGG" id="trc:DYE49_11730"/>
<dbReference type="Pfam" id="PF25302">
    <property type="entry name" value="NADase_transloc"/>
    <property type="match status" value="1"/>
</dbReference>
<proteinExistence type="predicted"/>
<keyword evidence="5" id="KW-1185">Reference proteome</keyword>
<evidence type="ECO:0000256" key="1">
    <source>
        <dbReference type="SAM" id="SignalP"/>
    </source>
</evidence>
<gene>
    <name evidence="4" type="ORF">DYE49_11730</name>
    <name evidence="3" type="ORF">HNP77_001379</name>
</gene>
<dbReference type="RefSeq" id="WP_184652447.1">
    <property type="nucleotide sequence ID" value="NZ_JACHFR010000002.1"/>
</dbReference>
<organism evidence="3 5">
    <name type="scientific">Treponema rectale</name>
    <dbReference type="NCBI Taxonomy" id="744512"/>
    <lineage>
        <taxon>Bacteria</taxon>
        <taxon>Pseudomonadati</taxon>
        <taxon>Spirochaetota</taxon>
        <taxon>Spirochaetia</taxon>
        <taxon>Spirochaetales</taxon>
        <taxon>Treponemataceae</taxon>
        <taxon>Treponema</taxon>
    </lineage>
</organism>
<reference evidence="3 5" key="2">
    <citation type="submission" date="2020-08" db="EMBL/GenBank/DDBJ databases">
        <title>Genomic Encyclopedia of Type Strains, Phase IV (KMG-IV): sequencing the most valuable type-strain genomes for metagenomic binning, comparative biology and taxonomic classification.</title>
        <authorList>
            <person name="Goeker M."/>
        </authorList>
    </citation>
    <scope>NUCLEOTIDE SEQUENCE [LARGE SCALE GENOMIC DNA]</scope>
    <source>
        <strain evidence="3 5">DSM 103679</strain>
    </source>
</reference>
<evidence type="ECO:0000313" key="6">
    <source>
        <dbReference type="Proteomes" id="UP000593591"/>
    </source>
</evidence>
<dbReference type="AlphaFoldDB" id="A0A840SE44"/>
<evidence type="ECO:0000313" key="5">
    <source>
        <dbReference type="Proteomes" id="UP000578697"/>
    </source>
</evidence>
<reference evidence="4 6" key="1">
    <citation type="submission" date="2018-08" db="EMBL/GenBank/DDBJ databases">
        <title>The first complete genome of Treponema rectale (CHPAT), a commensal spirochete of the bovine rectum.</title>
        <authorList>
            <person name="Staton G.J."/>
            <person name="Clegg S.R."/>
            <person name="Carter S.D."/>
            <person name="Radford A.D."/>
            <person name="Darby A."/>
            <person name="Hall N."/>
            <person name="Birtles R.J."/>
            <person name="Evans N.J."/>
        </authorList>
    </citation>
    <scope>NUCLEOTIDE SEQUENCE [LARGE SCALE GENOMIC DNA]</scope>
    <source>
        <strain evidence="4 6">CHPA</strain>
    </source>
</reference>
<keyword evidence="1" id="KW-0732">Signal</keyword>
<evidence type="ECO:0000313" key="3">
    <source>
        <dbReference type="EMBL" id="MBB5219010.1"/>
    </source>
</evidence>
<protein>
    <recommendedName>
        <fullName evidence="2">NAD glycohydrolase translocation F5/8 type C domain-containing protein</fullName>
    </recommendedName>
</protein>
<dbReference type="InterPro" id="IPR057561">
    <property type="entry name" value="NADase_transloc"/>
</dbReference>
<feature type="chain" id="PRO_5036418363" description="NAD glycohydrolase translocation F5/8 type C domain-containing protein" evidence="1">
    <location>
        <begin position="25"/>
        <end position="390"/>
    </location>
</feature>
<dbReference type="Proteomes" id="UP000593591">
    <property type="component" value="Chromosome"/>
</dbReference>
<name>A0A840SE44_9SPIR</name>
<dbReference type="NCBIfam" id="NF047619">
    <property type="entry name" value="NADase_discoid"/>
    <property type="match status" value="1"/>
</dbReference>
<dbReference type="EMBL" id="JACHFR010000002">
    <property type="protein sequence ID" value="MBB5219010.1"/>
    <property type="molecule type" value="Genomic_DNA"/>
</dbReference>
<evidence type="ECO:0000259" key="2">
    <source>
        <dbReference type="Pfam" id="PF25302"/>
    </source>
</evidence>
<dbReference type="Proteomes" id="UP000578697">
    <property type="component" value="Unassembled WGS sequence"/>
</dbReference>